<dbReference type="GO" id="GO:0005829">
    <property type="term" value="C:cytosol"/>
    <property type="evidence" value="ECO:0007669"/>
    <property type="project" value="TreeGrafter"/>
</dbReference>
<comment type="caution">
    <text evidence="3">The sequence shown here is derived from an EMBL/GenBank/DDBJ whole genome shotgun (WGS) entry which is preliminary data.</text>
</comment>
<keyword evidence="3" id="KW-0808">Transferase</keyword>
<dbReference type="PANTHER" id="PTHR43418">
    <property type="entry name" value="MULTIFUNCTIONAL TRYPTOPHAN BIOSYNTHESIS PROTEIN-RELATED"/>
    <property type="match status" value="1"/>
</dbReference>
<dbReference type="PROSITE" id="PS51273">
    <property type="entry name" value="GATASE_TYPE_1"/>
    <property type="match status" value="1"/>
</dbReference>
<dbReference type="Gene3D" id="3.40.50.880">
    <property type="match status" value="1"/>
</dbReference>
<dbReference type="InterPro" id="IPR050472">
    <property type="entry name" value="Anth_synth/Amidotransfase"/>
</dbReference>
<name>A0A846QP19_9BACT</name>
<dbReference type="GO" id="GO:0000162">
    <property type="term" value="P:L-tryptophan biosynthetic process"/>
    <property type="evidence" value="ECO:0007669"/>
    <property type="project" value="TreeGrafter"/>
</dbReference>
<dbReference type="PANTHER" id="PTHR43418:SF4">
    <property type="entry name" value="MULTIFUNCTIONAL TRYPTOPHAN BIOSYNTHESIS PROTEIN"/>
    <property type="match status" value="1"/>
</dbReference>
<proteinExistence type="predicted"/>
<feature type="domain" description="Glutamine amidotransferase" evidence="2">
    <location>
        <begin position="4"/>
        <end position="171"/>
    </location>
</feature>
<dbReference type="GO" id="GO:0004049">
    <property type="term" value="F:anthranilate synthase activity"/>
    <property type="evidence" value="ECO:0007669"/>
    <property type="project" value="TreeGrafter"/>
</dbReference>
<evidence type="ECO:0000256" key="1">
    <source>
        <dbReference type="ARBA" id="ARBA00022962"/>
    </source>
</evidence>
<dbReference type="GO" id="GO:0046820">
    <property type="term" value="F:4-amino-4-deoxychorismate synthase activity"/>
    <property type="evidence" value="ECO:0007669"/>
    <property type="project" value="UniProtKB-EC"/>
</dbReference>
<dbReference type="AlphaFoldDB" id="A0A846QP19"/>
<dbReference type="EC" id="2.6.1.85" evidence="3"/>
<dbReference type="InterPro" id="IPR006221">
    <property type="entry name" value="TrpG/PapA_dom"/>
</dbReference>
<organism evidence="3 4">
    <name type="scientific">Desulfobaculum xiamenense</name>
    <dbReference type="NCBI Taxonomy" id="995050"/>
    <lineage>
        <taxon>Bacteria</taxon>
        <taxon>Pseudomonadati</taxon>
        <taxon>Thermodesulfobacteriota</taxon>
        <taxon>Desulfovibrionia</taxon>
        <taxon>Desulfovibrionales</taxon>
        <taxon>Desulfovibrionaceae</taxon>
        <taxon>Desulfobaculum</taxon>
    </lineage>
</organism>
<gene>
    <name evidence="3" type="ORF">GGQ74_000795</name>
</gene>
<dbReference type="RefSeq" id="WP_167940235.1">
    <property type="nucleotide sequence ID" value="NZ_JAATJA010000001.1"/>
</dbReference>
<evidence type="ECO:0000313" key="3">
    <source>
        <dbReference type="EMBL" id="NJB67155.1"/>
    </source>
</evidence>
<dbReference type="InterPro" id="IPR017926">
    <property type="entry name" value="GATASE"/>
</dbReference>
<dbReference type="Proteomes" id="UP000580856">
    <property type="component" value="Unassembled WGS sequence"/>
</dbReference>
<dbReference type="PRINTS" id="PR00097">
    <property type="entry name" value="ANTSNTHASEII"/>
</dbReference>
<dbReference type="CDD" id="cd01743">
    <property type="entry name" value="GATase1_Anthranilate_Synthase"/>
    <property type="match status" value="1"/>
</dbReference>
<dbReference type="PRINTS" id="PR00096">
    <property type="entry name" value="GATASE"/>
</dbReference>
<accession>A0A846QP19</accession>
<dbReference type="InterPro" id="IPR029062">
    <property type="entry name" value="Class_I_gatase-like"/>
</dbReference>
<keyword evidence="4" id="KW-1185">Reference proteome</keyword>
<dbReference type="EMBL" id="JAATJA010000001">
    <property type="protein sequence ID" value="NJB67155.1"/>
    <property type="molecule type" value="Genomic_DNA"/>
</dbReference>
<dbReference type="SUPFAM" id="SSF52317">
    <property type="entry name" value="Class I glutamine amidotransferase-like"/>
    <property type="match status" value="1"/>
</dbReference>
<dbReference type="Pfam" id="PF00117">
    <property type="entry name" value="GATase"/>
    <property type="match status" value="1"/>
</dbReference>
<reference evidence="3 4" key="1">
    <citation type="submission" date="2020-03" db="EMBL/GenBank/DDBJ databases">
        <title>Genomic Encyclopedia of Type Strains, Phase IV (KMG-IV): sequencing the most valuable type-strain genomes for metagenomic binning, comparative biology and taxonomic classification.</title>
        <authorList>
            <person name="Goeker M."/>
        </authorList>
    </citation>
    <scope>NUCLEOTIDE SEQUENCE [LARGE SCALE GENOMIC DNA]</scope>
    <source>
        <strain evidence="3 4">DSM 24233</strain>
    </source>
</reference>
<protein>
    <submittedName>
        <fullName evidence="3">Para-aminobenzoate synthetase component 2</fullName>
        <ecNumber evidence="3">2.6.1.85</ecNumber>
    </submittedName>
</protein>
<keyword evidence="3" id="KW-0032">Aminotransferase</keyword>
<evidence type="ECO:0000313" key="4">
    <source>
        <dbReference type="Proteomes" id="UP000580856"/>
    </source>
</evidence>
<evidence type="ECO:0000259" key="2">
    <source>
        <dbReference type="Pfam" id="PF00117"/>
    </source>
</evidence>
<keyword evidence="1" id="KW-0315">Glutamine amidotransferase</keyword>
<sequence>MDIVIIDNNDSFTRNLEHLIVVTTGARVTVRPVAELAGVDPARWDMVVISPGPGHPGEYPGYGRIIDSGVPVLGVCLGLQILNAHFGGETSRLPGCVHGKADVIDFAGRRFEVARYHSLHLSRVGQGLSVRAANADGVPMIVVHPERPLIGLQFHPESFLTADGGFFINHALAHCGLR</sequence>